<dbReference type="RefSeq" id="WP_208089727.1">
    <property type="nucleotide sequence ID" value="NZ_CP086137.1"/>
</dbReference>
<name>A0A939MH72_9BRAD</name>
<evidence type="ECO:0000313" key="1">
    <source>
        <dbReference type="EMBL" id="MBO1869178.1"/>
    </source>
</evidence>
<proteinExistence type="predicted"/>
<dbReference type="KEGG" id="bban:J4G43_052855"/>
<evidence type="ECO:0000313" key="2">
    <source>
        <dbReference type="EMBL" id="UEM17920.1"/>
    </source>
</evidence>
<dbReference type="AlphaFoldDB" id="A0A939MH72"/>
<organism evidence="1">
    <name type="scientific">Bradyrhizobium barranii subsp. barranii</name>
    <dbReference type="NCBI Taxonomy" id="2823807"/>
    <lineage>
        <taxon>Bacteria</taxon>
        <taxon>Pseudomonadati</taxon>
        <taxon>Pseudomonadota</taxon>
        <taxon>Alphaproteobacteria</taxon>
        <taxon>Hyphomicrobiales</taxon>
        <taxon>Nitrobacteraceae</taxon>
        <taxon>Bradyrhizobium</taxon>
        <taxon>Bradyrhizobium barranii</taxon>
    </lineage>
</organism>
<keyword evidence="2" id="KW-0614">Plasmid</keyword>
<protein>
    <submittedName>
        <fullName evidence="1">Uncharacterized protein</fullName>
    </submittedName>
</protein>
<gene>
    <name evidence="2" type="ORF">J4G43_052855</name>
    <name evidence="1" type="ORF">J4G43_53265</name>
</gene>
<geneLocation type="plasmid" evidence="2 3">
    <name>pBb144S4a</name>
</geneLocation>
<dbReference type="Proteomes" id="UP000664702">
    <property type="component" value="Plasmid pBb144S4a"/>
</dbReference>
<reference evidence="2 3" key="2">
    <citation type="journal article" date="2022" name="Int. J. Syst. Evol. Microbiol.">
        <title>Strains of Bradyrhizobium barranii sp. nov. associated with legumes native to Canada are symbionts of soybeans and belong to different subspecies (subsp. barranii subsp. nov. and subsp. apii subsp. nov.) and symbiovars (sv. glycinearum and sv. septentrionale).</title>
        <authorList>
            <person name="Bromfield E.S.P."/>
            <person name="Cloutier S."/>
            <person name="Wasai-Hara S."/>
            <person name="Minamisawa K."/>
        </authorList>
    </citation>
    <scope>NUCLEOTIDE SEQUENCE [LARGE SCALE GENOMIC DNA]</scope>
    <source>
        <strain evidence="2 3">144S4</strain>
        <plasmid evidence="3">pBb144S4a</plasmid>
    </source>
</reference>
<dbReference type="EMBL" id="JAGEMI010000004">
    <property type="protein sequence ID" value="MBO1869178.1"/>
    <property type="molecule type" value="Genomic_DNA"/>
</dbReference>
<reference evidence="1" key="1">
    <citation type="submission" date="2021-03" db="EMBL/GenBank/DDBJ databases">
        <title>Whole Genome Sequence of Bradyrhizobium sp. Strain 144S4.</title>
        <authorList>
            <person name="Bromfield E.S.P."/>
            <person name="Cloutier S."/>
        </authorList>
    </citation>
    <scope>NUCLEOTIDE SEQUENCE [LARGE SCALE GENOMIC DNA]</scope>
    <source>
        <strain evidence="1">144S4</strain>
    </source>
</reference>
<dbReference type="EMBL" id="CP086137">
    <property type="protein sequence ID" value="UEM17920.1"/>
    <property type="molecule type" value="Genomic_DNA"/>
</dbReference>
<evidence type="ECO:0000313" key="3">
    <source>
        <dbReference type="Proteomes" id="UP000664702"/>
    </source>
</evidence>
<sequence>MTSAIGFSIDNTDLPRLLADCVKSHLFHSSPNVASSWDELWTYPRYFGVYRIGDVEEVFKFNRTDIDRAVDAMAAACAESVPLSSDDHPIDIGSFVTASIEKAKAFDMDIVEEWVRTKHALPSSKFCSENAREVVKSYLQYGFEKRSNTKRTLGSHFVFAFVVPLAEKATDENWVWNGPSNRL</sequence>
<accession>A0A939MH72</accession>